<dbReference type="GO" id="GO:0016811">
    <property type="term" value="F:hydrolase activity, acting on carbon-nitrogen (but not peptide) bonds, in linear amides"/>
    <property type="evidence" value="ECO:0007669"/>
    <property type="project" value="TreeGrafter"/>
</dbReference>
<reference evidence="6 7" key="1">
    <citation type="submission" date="2015-09" db="EMBL/GenBank/DDBJ databases">
        <authorList>
            <consortium name="Swine Surveillance"/>
        </authorList>
    </citation>
    <scope>NUCLEOTIDE SEQUENCE [LARGE SCALE GENOMIC DNA]</scope>
    <source>
        <strain evidence="6 7">CECT 8383</strain>
    </source>
</reference>
<dbReference type="PANTHER" id="PTHR35005">
    <property type="entry name" value="3-DEHYDRO-SCYLLO-INOSOSE HYDROLASE"/>
    <property type="match status" value="1"/>
</dbReference>
<protein>
    <submittedName>
        <fullName evidence="6">Creatinine amidohydrolase</fullName>
        <ecNumber evidence="6">3.5.2.10</ecNumber>
    </submittedName>
</protein>
<sequence length="260" mass="28367">MSRDKHSLARLTFDQAKDAFAKEALFIVPVGSTEPHGNYTPMGDYRLADRMAEALAERVGGVAVPVLPFGHATYFQNCQGGIALSAETYAAVFSEIITSLIRDGAKNILVLNGHGGNTGLIANQLRLIRAKHDIVVPSVNIWAAFDDAVWHDIHPDLGPSAKGHGTEPMGSLSEYLFPEDCKSNLDAGATELAAPFGLEFKGMSQGRFENLNVELPIYVEDVSPDAKTNPRHVPFSAARGEVLFNHVLEKLTRFAHHHYH</sequence>
<keyword evidence="7" id="KW-1185">Reference proteome</keyword>
<proteinExistence type="inferred from homology"/>
<name>A0A0P1GNU5_9RHOB</name>
<evidence type="ECO:0000313" key="6">
    <source>
        <dbReference type="EMBL" id="CUH84134.1"/>
    </source>
</evidence>
<dbReference type="EMBL" id="CYSF01000006">
    <property type="protein sequence ID" value="CUH84134.1"/>
    <property type="molecule type" value="Genomic_DNA"/>
</dbReference>
<dbReference type="Pfam" id="PF02633">
    <property type="entry name" value="Creatininase"/>
    <property type="match status" value="1"/>
</dbReference>
<dbReference type="OrthoDB" id="9801445at2"/>
<dbReference type="STRING" id="340021.TM5383_01339"/>
<dbReference type="Proteomes" id="UP000051681">
    <property type="component" value="Unassembled WGS sequence"/>
</dbReference>
<dbReference type="InterPro" id="IPR003785">
    <property type="entry name" value="Creatininase/forma_Hydrolase"/>
</dbReference>
<evidence type="ECO:0000256" key="5">
    <source>
        <dbReference type="ARBA" id="ARBA00024029"/>
    </source>
</evidence>
<keyword evidence="2" id="KW-0479">Metal-binding</keyword>
<keyword evidence="4" id="KW-0862">Zinc</keyword>
<dbReference type="RefSeq" id="WP_058318218.1">
    <property type="nucleotide sequence ID" value="NZ_CYSF01000006.1"/>
</dbReference>
<dbReference type="Gene3D" id="3.40.50.10310">
    <property type="entry name" value="Creatininase"/>
    <property type="match status" value="1"/>
</dbReference>
<organism evidence="6 7">
    <name type="scientific">Thalassovita mediterranea</name>
    <dbReference type="NCBI Taxonomy" id="340021"/>
    <lineage>
        <taxon>Bacteria</taxon>
        <taxon>Pseudomonadati</taxon>
        <taxon>Pseudomonadota</taxon>
        <taxon>Alphaproteobacteria</taxon>
        <taxon>Rhodobacterales</taxon>
        <taxon>Roseobacteraceae</taxon>
        <taxon>Thalassovita</taxon>
    </lineage>
</organism>
<dbReference type="GO" id="GO:0046872">
    <property type="term" value="F:metal ion binding"/>
    <property type="evidence" value="ECO:0007669"/>
    <property type="project" value="UniProtKB-KW"/>
</dbReference>
<comment type="similarity">
    <text evidence="5">Belongs to the creatininase superfamily.</text>
</comment>
<evidence type="ECO:0000256" key="3">
    <source>
        <dbReference type="ARBA" id="ARBA00022801"/>
    </source>
</evidence>
<dbReference type="GO" id="GO:0009231">
    <property type="term" value="P:riboflavin biosynthetic process"/>
    <property type="evidence" value="ECO:0007669"/>
    <property type="project" value="TreeGrafter"/>
</dbReference>
<dbReference type="SUPFAM" id="SSF102215">
    <property type="entry name" value="Creatininase"/>
    <property type="match status" value="1"/>
</dbReference>
<accession>A0A0P1GNU5</accession>
<evidence type="ECO:0000256" key="1">
    <source>
        <dbReference type="ARBA" id="ARBA00001947"/>
    </source>
</evidence>
<dbReference type="AlphaFoldDB" id="A0A0P1GNU5"/>
<dbReference type="InterPro" id="IPR024087">
    <property type="entry name" value="Creatininase-like_sf"/>
</dbReference>
<keyword evidence="3 6" id="KW-0378">Hydrolase</keyword>
<evidence type="ECO:0000256" key="2">
    <source>
        <dbReference type="ARBA" id="ARBA00022723"/>
    </source>
</evidence>
<dbReference type="PANTHER" id="PTHR35005:SF1">
    <property type="entry name" value="2-AMINO-5-FORMYLAMINO-6-RIBOSYLAMINOPYRIMIDIN-4(3H)-ONE 5'-MONOPHOSPHATE DEFORMYLASE"/>
    <property type="match status" value="1"/>
</dbReference>
<comment type="cofactor">
    <cofactor evidence="1">
        <name>Zn(2+)</name>
        <dbReference type="ChEBI" id="CHEBI:29105"/>
    </cofactor>
</comment>
<evidence type="ECO:0000256" key="4">
    <source>
        <dbReference type="ARBA" id="ARBA00022833"/>
    </source>
</evidence>
<dbReference type="GO" id="GO:0047789">
    <property type="term" value="F:creatininase activity"/>
    <property type="evidence" value="ECO:0007669"/>
    <property type="project" value="UniProtKB-EC"/>
</dbReference>
<evidence type="ECO:0000313" key="7">
    <source>
        <dbReference type="Proteomes" id="UP000051681"/>
    </source>
</evidence>
<dbReference type="EC" id="3.5.2.10" evidence="6"/>
<gene>
    <name evidence="6" type="primary">crnA</name>
    <name evidence="6" type="ORF">TM5383_01339</name>
</gene>